<dbReference type="WBParaSite" id="maker-unitig_41248-snap-gene-0.2-mRNA-1">
    <property type="protein sequence ID" value="maker-unitig_41248-snap-gene-0.2-mRNA-1"/>
    <property type="gene ID" value="maker-unitig_41248-snap-gene-0.2"/>
</dbReference>
<proteinExistence type="predicted"/>
<evidence type="ECO:0000313" key="2">
    <source>
        <dbReference type="WBParaSite" id="maker-unitig_41248-snap-gene-0.2-mRNA-1"/>
    </source>
</evidence>
<sequence>ESTLAKPSGATWRAAAADFTIFEKSSTKSTLLKKPTLRTPHRQTRLLRLRCRRSRGHRTGRQGLLATPSAISSRCYHLGEPVVAYYNPALPASAPEPDAYHLELVPKRRANASLHFVFCPFGVLRVCPGDASEAMSLVEWHREAVLHSAMRQIPFCRLFRRMRVFRAWRAWTLRRRFESRRRTFGGQPAAAVPAYGRSMLQVATLLQQVERVKRAARQTKHQRSRFYNQAKSERGAGQRTLATARRQLGQLGSFIRYLDLFCRSPLSCDSPLINVAKFVDEVLLVGATASKTKSVKPNDAEDPVNADLSVNNDQLCTIPASTEFSASSFILATGSRTTRKLLPLHAFPMDGCITDCTPAPRCARLGPATDVLRHRSPAAGDIAEAAAASEAELRSVRGAARIRGQLRSSAQPPPQKTHAILTVEGTSHFRYQHYPEPVPKNAFDSANEDVNRFFEESNWLVAIHHLLQRLGALGQCAKVQRPNRRLASSLVAHAWSELTLSWATLPPLKCLALANEFFVAELVRPAATRLSNSEVTSANFAVYSSKLQQMVRMAYRPLTAEEEKLEEEAPKPALMAEARLIAKDLGENYCQVSPTPDKVVKEIVQKSATSRPWLNSSAKQKQAIVGENYPLTSSNCWWPSSDMRLELWKYFSVAVNFIADWKKQLFKKERHWRSLYVGFGSDFDPNREPRLVELLAFDLPAHGKLIKQPLAEYQLEKTLARLNKLWLDKELKNGGAVCHRWRQVTAGASLRREERAEFAQRGRSAAAAQLARTSQLRRWRSRSAVAN</sequence>
<dbReference type="Proteomes" id="UP000095280">
    <property type="component" value="Unplaced"/>
</dbReference>
<name>A0A1I8FPH5_9PLAT</name>
<evidence type="ECO:0000313" key="1">
    <source>
        <dbReference type="Proteomes" id="UP000095280"/>
    </source>
</evidence>
<keyword evidence="1" id="KW-1185">Reference proteome</keyword>
<reference evidence="2" key="1">
    <citation type="submission" date="2016-11" db="UniProtKB">
        <authorList>
            <consortium name="WormBaseParasite"/>
        </authorList>
    </citation>
    <scope>IDENTIFICATION</scope>
</reference>
<organism evidence="1 2">
    <name type="scientific">Macrostomum lignano</name>
    <dbReference type="NCBI Taxonomy" id="282301"/>
    <lineage>
        <taxon>Eukaryota</taxon>
        <taxon>Metazoa</taxon>
        <taxon>Spiralia</taxon>
        <taxon>Lophotrochozoa</taxon>
        <taxon>Platyhelminthes</taxon>
        <taxon>Rhabditophora</taxon>
        <taxon>Macrostomorpha</taxon>
        <taxon>Macrostomida</taxon>
        <taxon>Macrostomidae</taxon>
        <taxon>Macrostomum</taxon>
    </lineage>
</organism>
<protein>
    <submittedName>
        <fullName evidence="2">Ras-GEF domain-containing protein</fullName>
    </submittedName>
</protein>
<accession>A0A1I8FPH5</accession>
<dbReference type="AlphaFoldDB" id="A0A1I8FPH5"/>